<evidence type="ECO:0000313" key="3">
    <source>
        <dbReference type="Proteomes" id="UP000467327"/>
    </source>
</evidence>
<evidence type="ECO:0008006" key="4">
    <source>
        <dbReference type="Google" id="ProtNLM"/>
    </source>
</evidence>
<keyword evidence="1" id="KW-0732">Signal</keyword>
<gene>
    <name evidence="2" type="ORF">MAIC_26770</name>
</gene>
<keyword evidence="3" id="KW-1185">Reference proteome</keyword>
<protein>
    <recommendedName>
        <fullName evidence="4">Keratin associated protein</fullName>
    </recommendedName>
</protein>
<name>A0AAD1HMT0_9MYCO</name>
<feature type="chain" id="PRO_5041909783" description="Keratin associated protein" evidence="1">
    <location>
        <begin position="24"/>
        <end position="78"/>
    </location>
</feature>
<organism evidence="2 3">
    <name type="scientific">Mycolicibacterium aichiense</name>
    <dbReference type="NCBI Taxonomy" id="1799"/>
    <lineage>
        <taxon>Bacteria</taxon>
        <taxon>Bacillati</taxon>
        <taxon>Actinomycetota</taxon>
        <taxon>Actinomycetes</taxon>
        <taxon>Mycobacteriales</taxon>
        <taxon>Mycobacteriaceae</taxon>
        <taxon>Mycolicibacterium</taxon>
    </lineage>
</organism>
<accession>A0AAD1HMT0</accession>
<dbReference type="AlphaFoldDB" id="A0AAD1HMT0"/>
<dbReference type="Proteomes" id="UP000467327">
    <property type="component" value="Chromosome"/>
</dbReference>
<evidence type="ECO:0000313" key="2">
    <source>
        <dbReference type="EMBL" id="BBX07874.1"/>
    </source>
</evidence>
<feature type="signal peptide" evidence="1">
    <location>
        <begin position="1"/>
        <end position="23"/>
    </location>
</feature>
<dbReference type="KEGG" id="maic:MAIC_26770"/>
<sequence length="78" mass="7374">MHIKSLGLSVAIAAAGLTAGLMAGPVANASVDPCSEAVSSSRCLGPAGVAGFAVPDSSAGAGHQNGPYGPWGSMPPLG</sequence>
<proteinExistence type="predicted"/>
<evidence type="ECO:0000256" key="1">
    <source>
        <dbReference type="SAM" id="SignalP"/>
    </source>
</evidence>
<reference evidence="2 3" key="1">
    <citation type="journal article" date="2019" name="Emerg. Microbes Infect.">
        <title>Comprehensive subspecies identification of 175 nontuberculous mycobacteria species based on 7547 genomic profiles.</title>
        <authorList>
            <person name="Matsumoto Y."/>
            <person name="Kinjo T."/>
            <person name="Motooka D."/>
            <person name="Nabeya D."/>
            <person name="Jung N."/>
            <person name="Uechi K."/>
            <person name="Horii T."/>
            <person name="Iida T."/>
            <person name="Fujita J."/>
            <person name="Nakamura S."/>
        </authorList>
    </citation>
    <scope>NUCLEOTIDE SEQUENCE [LARGE SCALE GENOMIC DNA]</scope>
    <source>
        <strain evidence="2 3">JCM 6376</strain>
    </source>
</reference>
<dbReference type="EMBL" id="AP022561">
    <property type="protein sequence ID" value="BBX07874.1"/>
    <property type="molecule type" value="Genomic_DNA"/>
</dbReference>